<gene>
    <name evidence="1" type="ORF">HINF_LOCUS30367</name>
    <name evidence="2" type="ORF">HINF_LOCUS60215</name>
</gene>
<dbReference type="EMBL" id="CAXDID020000351">
    <property type="protein sequence ID" value="CAL6081173.1"/>
    <property type="molecule type" value="Genomic_DNA"/>
</dbReference>
<evidence type="ECO:0000313" key="2">
    <source>
        <dbReference type="EMBL" id="CAL6081173.1"/>
    </source>
</evidence>
<sequence>MNSLNSYISQLETMSDHSFKNAGKHLSKVTKKLSVKSELLKSLNSTIIDKNRSIPLSLLDKEGNVKSMSAAFEFVFPQESVEYVTLELDNVSKYQEYELKFGDLPEDC</sequence>
<protein>
    <submittedName>
        <fullName evidence="2">Hypothetical_protein</fullName>
    </submittedName>
</protein>
<accession>A0AA86PX97</accession>
<organism evidence="1">
    <name type="scientific">Hexamita inflata</name>
    <dbReference type="NCBI Taxonomy" id="28002"/>
    <lineage>
        <taxon>Eukaryota</taxon>
        <taxon>Metamonada</taxon>
        <taxon>Diplomonadida</taxon>
        <taxon>Hexamitidae</taxon>
        <taxon>Hexamitinae</taxon>
        <taxon>Hexamita</taxon>
    </lineage>
</organism>
<name>A0AA86PX97_9EUKA</name>
<evidence type="ECO:0000313" key="1">
    <source>
        <dbReference type="EMBL" id="CAI9942722.1"/>
    </source>
</evidence>
<reference evidence="1" key="1">
    <citation type="submission" date="2023-06" db="EMBL/GenBank/DDBJ databases">
        <authorList>
            <person name="Kurt Z."/>
        </authorList>
    </citation>
    <scope>NUCLEOTIDE SEQUENCE</scope>
</reference>
<dbReference type="EMBL" id="CATOUU010000706">
    <property type="protein sequence ID" value="CAI9942722.1"/>
    <property type="molecule type" value="Genomic_DNA"/>
</dbReference>
<dbReference type="AlphaFoldDB" id="A0AA86PX97"/>
<proteinExistence type="predicted"/>
<comment type="caution">
    <text evidence="1">The sequence shown here is derived from an EMBL/GenBank/DDBJ whole genome shotgun (WGS) entry which is preliminary data.</text>
</comment>
<keyword evidence="3" id="KW-1185">Reference proteome</keyword>
<evidence type="ECO:0000313" key="3">
    <source>
        <dbReference type="Proteomes" id="UP001642409"/>
    </source>
</evidence>
<reference evidence="2 3" key="2">
    <citation type="submission" date="2024-07" db="EMBL/GenBank/DDBJ databases">
        <authorList>
            <person name="Akdeniz Z."/>
        </authorList>
    </citation>
    <scope>NUCLEOTIDE SEQUENCE [LARGE SCALE GENOMIC DNA]</scope>
</reference>
<dbReference type="Proteomes" id="UP001642409">
    <property type="component" value="Unassembled WGS sequence"/>
</dbReference>